<dbReference type="Gene3D" id="2.70.98.10">
    <property type="match status" value="1"/>
</dbReference>
<dbReference type="RefSeq" id="WP_070103192.1">
    <property type="nucleotide sequence ID" value="NZ_CYYV01000006.1"/>
</dbReference>
<dbReference type="EMBL" id="CYYV01000006">
    <property type="protein sequence ID" value="CUO14760.1"/>
    <property type="molecule type" value="Genomic_DNA"/>
</dbReference>
<dbReference type="CDD" id="cd09024">
    <property type="entry name" value="Aldose_epim_lacX"/>
    <property type="match status" value="1"/>
</dbReference>
<dbReference type="GO" id="GO:0030246">
    <property type="term" value="F:carbohydrate binding"/>
    <property type="evidence" value="ECO:0007669"/>
    <property type="project" value="InterPro"/>
</dbReference>
<dbReference type="InterPro" id="IPR014718">
    <property type="entry name" value="GH-type_carb-bd"/>
</dbReference>
<reference evidence="1 2" key="1">
    <citation type="submission" date="2015-09" db="EMBL/GenBank/DDBJ databases">
        <authorList>
            <consortium name="Pathogen Informatics"/>
        </authorList>
    </citation>
    <scope>NUCLEOTIDE SEQUENCE [LARGE SCALE GENOMIC DNA]</scope>
    <source>
        <strain evidence="1 2">2789STDY5608849</strain>
    </source>
</reference>
<dbReference type="InterPro" id="IPR008183">
    <property type="entry name" value="Aldose_1/G6P_1-epimerase"/>
</dbReference>
<dbReference type="InterPro" id="IPR037481">
    <property type="entry name" value="LacX"/>
</dbReference>
<dbReference type="Pfam" id="PF01263">
    <property type="entry name" value="Aldose_epim"/>
    <property type="match status" value="1"/>
</dbReference>
<sequence>MRTMENENLRVQISDHGAELSSIYDKAADREAVWIGDPAFWNRHAPVLFPFVGKVNGGFYTHKGVKYPMGQHGFARDNEFECIENTENKTVHRLVSTEETKKVYPFDFAFTVTQELSGRTLTITWKVENTGDDDMYFSVGGHPAFMIPEQYDIVFNKGLENHTETELEYVLIDPETAGVDVAHPRKLKLQDGRIPYTRTLFDEDALIFDNTQVERVGVEVDGKPYVTLTCKGFPSVGVWSKPKADAPFVCLEPWIGRCDNVGFDGELKDKYGEQHLKAGETFQAGYTITIGE</sequence>
<organism evidence="1 2">
    <name type="scientific">Fusicatenibacter saccharivorans</name>
    <dbReference type="NCBI Taxonomy" id="1150298"/>
    <lineage>
        <taxon>Bacteria</taxon>
        <taxon>Bacillati</taxon>
        <taxon>Bacillota</taxon>
        <taxon>Clostridia</taxon>
        <taxon>Lachnospirales</taxon>
        <taxon>Lachnospiraceae</taxon>
        <taxon>Fusicatenibacter</taxon>
    </lineage>
</organism>
<dbReference type="PANTHER" id="PTHR11122:SF13">
    <property type="entry name" value="GLUCOSE-6-PHOSPHATE 1-EPIMERASE"/>
    <property type="match status" value="1"/>
</dbReference>
<dbReference type="PANTHER" id="PTHR11122">
    <property type="entry name" value="APOSPORY-ASSOCIATED PROTEIN C-RELATED"/>
    <property type="match status" value="1"/>
</dbReference>
<evidence type="ECO:0000313" key="1">
    <source>
        <dbReference type="EMBL" id="CUO14760.1"/>
    </source>
</evidence>
<proteinExistence type="predicted"/>
<protein>
    <submittedName>
        <fullName evidence="1">Aldose 1-epimerase</fullName>
    </submittedName>
</protein>
<dbReference type="GO" id="GO:0005975">
    <property type="term" value="P:carbohydrate metabolic process"/>
    <property type="evidence" value="ECO:0007669"/>
    <property type="project" value="InterPro"/>
</dbReference>
<gene>
    <name evidence="1" type="ORF">ERS852406_01358</name>
</gene>
<dbReference type="InterPro" id="IPR011013">
    <property type="entry name" value="Gal_mutarotase_sf_dom"/>
</dbReference>
<evidence type="ECO:0000313" key="2">
    <source>
        <dbReference type="Proteomes" id="UP000095706"/>
    </source>
</evidence>
<dbReference type="Proteomes" id="UP000095706">
    <property type="component" value="Unassembled WGS sequence"/>
</dbReference>
<dbReference type="AlphaFoldDB" id="A0A174CSF6"/>
<name>A0A174CSF6_9FIRM</name>
<dbReference type="SUPFAM" id="SSF74650">
    <property type="entry name" value="Galactose mutarotase-like"/>
    <property type="match status" value="1"/>
</dbReference>
<accession>A0A174CSF6</accession>
<dbReference type="GO" id="GO:0016853">
    <property type="term" value="F:isomerase activity"/>
    <property type="evidence" value="ECO:0007669"/>
    <property type="project" value="InterPro"/>
</dbReference>